<sequence length="261" mass="28370">MNVQPIFAFRMALIATLLGLLGCSHDGTQSAFNSLAPSRQDAQGMSASSNARSVVPPFDPASFVPRVDNPYFPLTPGTVYSYVSRTADGVESNQVEVTRDTKTIVGVRTTVVHDRVDLDGSLIEDTFDWYAQDGEGNVWYFGEDTKQYDHGVLVGTVGSWEAGKNGAKAGIIMLAHPQKGDEYPQEESPGVVADRARVVSLSETVTVPYGTFSGCLQTMDWTPLEPGVREFKFYARGIGTVLELTPRGGRERVELTALSRP</sequence>
<dbReference type="EMBL" id="VBOW01000028">
    <property type="protein sequence ID" value="TMQ58861.1"/>
    <property type="molecule type" value="Genomic_DNA"/>
</dbReference>
<gene>
    <name evidence="2" type="ORF">E6K76_06460</name>
</gene>
<dbReference type="AlphaFoldDB" id="A0A538T5E8"/>
<protein>
    <submittedName>
        <fullName evidence="2">Uncharacterized protein</fullName>
    </submittedName>
</protein>
<evidence type="ECO:0000313" key="3">
    <source>
        <dbReference type="Proteomes" id="UP000316852"/>
    </source>
</evidence>
<name>A0A538T5E8_UNCEI</name>
<organism evidence="2 3">
    <name type="scientific">Eiseniibacteriota bacterium</name>
    <dbReference type="NCBI Taxonomy" id="2212470"/>
    <lineage>
        <taxon>Bacteria</taxon>
        <taxon>Candidatus Eiseniibacteriota</taxon>
    </lineage>
</organism>
<accession>A0A538T5E8</accession>
<comment type="caution">
    <text evidence="2">The sequence shown here is derived from an EMBL/GenBank/DDBJ whole genome shotgun (WGS) entry which is preliminary data.</text>
</comment>
<dbReference type="Proteomes" id="UP000316852">
    <property type="component" value="Unassembled WGS sequence"/>
</dbReference>
<feature type="chain" id="PRO_5021944630" evidence="1">
    <location>
        <begin position="27"/>
        <end position="261"/>
    </location>
</feature>
<reference evidence="2 3" key="1">
    <citation type="journal article" date="2019" name="Nat. Microbiol.">
        <title>Mediterranean grassland soil C-N compound turnover is dependent on rainfall and depth, and is mediated by genomically divergent microorganisms.</title>
        <authorList>
            <person name="Diamond S."/>
            <person name="Andeer P.F."/>
            <person name="Li Z."/>
            <person name="Crits-Christoph A."/>
            <person name="Burstein D."/>
            <person name="Anantharaman K."/>
            <person name="Lane K.R."/>
            <person name="Thomas B.C."/>
            <person name="Pan C."/>
            <person name="Northen T.R."/>
            <person name="Banfield J.F."/>
        </authorList>
    </citation>
    <scope>NUCLEOTIDE SEQUENCE [LARGE SCALE GENOMIC DNA]</scope>
    <source>
        <strain evidence="2">WS_6</strain>
    </source>
</reference>
<evidence type="ECO:0000313" key="2">
    <source>
        <dbReference type="EMBL" id="TMQ58861.1"/>
    </source>
</evidence>
<keyword evidence="1" id="KW-0732">Signal</keyword>
<proteinExistence type="predicted"/>
<feature type="signal peptide" evidence="1">
    <location>
        <begin position="1"/>
        <end position="26"/>
    </location>
</feature>
<evidence type="ECO:0000256" key="1">
    <source>
        <dbReference type="SAM" id="SignalP"/>
    </source>
</evidence>